<dbReference type="Pfam" id="PF18979">
    <property type="entry name" value="DUF5715"/>
    <property type="match status" value="1"/>
</dbReference>
<evidence type="ECO:0000313" key="1">
    <source>
        <dbReference type="EMBL" id="USR92220.1"/>
    </source>
</evidence>
<sequence length="293" mass="34354">MKILPVEDCCGEWTSQTCAAYRQAVSLWCDRHSGERSQETLLRSALNFLQVQGQRWPIPLNPEQLSRDVEELGRRFPANSQDPQRLKTLLEILLRQQIEQSWYRGFPRYRHEEEVAGDPQLTCLQEISIPLKFQFTVLRERGSQRWLSRVRRQLRVWRNHPAGGTVGMKVTRCRPEMVRLLNEICDRSSSRYGNRVSLQVNSLIRTLDHQQHLASLGYWAPLNTTHGTGYAADLERDWYLKNRPRLFDVINKVLDDYQQQGILNVIQEIRVWHICLNPAWRGNYGGDWGFNEA</sequence>
<dbReference type="RefSeq" id="WP_252664291.1">
    <property type="nucleotide sequence ID" value="NZ_CP098611.1"/>
</dbReference>
<protein>
    <submittedName>
        <fullName evidence="1">Uncharacterized protein</fullName>
    </submittedName>
</protein>
<keyword evidence="2" id="KW-1185">Reference proteome</keyword>
<organism evidence="1 2">
    <name type="scientific">Phormidium yuhuli AB48</name>
    <dbReference type="NCBI Taxonomy" id="2940671"/>
    <lineage>
        <taxon>Bacteria</taxon>
        <taxon>Bacillati</taxon>
        <taxon>Cyanobacteriota</taxon>
        <taxon>Cyanophyceae</taxon>
        <taxon>Oscillatoriophycideae</taxon>
        <taxon>Oscillatoriales</taxon>
        <taxon>Oscillatoriaceae</taxon>
        <taxon>Phormidium</taxon>
        <taxon>Phormidium yuhuli</taxon>
    </lineage>
</organism>
<dbReference type="Proteomes" id="UP001056708">
    <property type="component" value="Chromosome"/>
</dbReference>
<name>A0ABY5ASL7_9CYAN</name>
<gene>
    <name evidence="1" type="ORF">NEA10_05710</name>
</gene>
<proteinExistence type="predicted"/>
<evidence type="ECO:0000313" key="2">
    <source>
        <dbReference type="Proteomes" id="UP001056708"/>
    </source>
</evidence>
<accession>A0ABY5ASL7</accession>
<dbReference type="InterPro" id="IPR043769">
    <property type="entry name" value="DUF5715"/>
</dbReference>
<dbReference type="EMBL" id="CP098611">
    <property type="protein sequence ID" value="USR92220.1"/>
    <property type="molecule type" value="Genomic_DNA"/>
</dbReference>
<reference evidence="1" key="1">
    <citation type="submission" date="2022-06" db="EMBL/GenBank/DDBJ databases">
        <title>Genome sequence of Phormidium yuhuli AB48 isolated from an industrial photobioreactor environment.</title>
        <authorList>
            <person name="Qiu Y."/>
            <person name="Noonan A.J.C."/>
            <person name="Dofher K."/>
            <person name="Koch M."/>
            <person name="Kieft B."/>
            <person name="Lin X."/>
            <person name="Ziels R.M."/>
            <person name="Hallam S.J."/>
        </authorList>
    </citation>
    <scope>NUCLEOTIDE SEQUENCE</scope>
    <source>
        <strain evidence="1">AB48</strain>
    </source>
</reference>